<dbReference type="PANTHER" id="PTHR11566">
    <property type="entry name" value="DYNAMIN"/>
    <property type="match status" value="1"/>
</dbReference>
<dbReference type="InterPro" id="IPR022812">
    <property type="entry name" value="Dynamin"/>
</dbReference>
<dbReference type="Pfam" id="PF00350">
    <property type="entry name" value="Dynamin_N"/>
    <property type="match status" value="1"/>
</dbReference>
<evidence type="ECO:0000313" key="2">
    <source>
        <dbReference type="EMBL" id="TKA23456.1"/>
    </source>
</evidence>
<name>A0A4U0TNQ5_9PEZI</name>
<dbReference type="GO" id="GO:0048312">
    <property type="term" value="P:intracellular distribution of mitochondria"/>
    <property type="evidence" value="ECO:0007669"/>
    <property type="project" value="TreeGrafter"/>
</dbReference>
<accession>A0A4U0TNQ5</accession>
<dbReference type="GO" id="GO:0003924">
    <property type="term" value="F:GTPase activity"/>
    <property type="evidence" value="ECO:0007669"/>
    <property type="project" value="TreeGrafter"/>
</dbReference>
<keyword evidence="3" id="KW-1185">Reference proteome</keyword>
<dbReference type="GO" id="GO:0008017">
    <property type="term" value="F:microtubule binding"/>
    <property type="evidence" value="ECO:0007669"/>
    <property type="project" value="TreeGrafter"/>
</dbReference>
<dbReference type="OrthoDB" id="415706at2759"/>
<dbReference type="GO" id="GO:0005874">
    <property type="term" value="C:microtubule"/>
    <property type="evidence" value="ECO:0007669"/>
    <property type="project" value="TreeGrafter"/>
</dbReference>
<dbReference type="Gene3D" id="3.40.50.300">
    <property type="entry name" value="P-loop containing nucleotide triphosphate hydrolases"/>
    <property type="match status" value="1"/>
</dbReference>
<dbReference type="EMBL" id="NAJL01000055">
    <property type="protein sequence ID" value="TKA23456.1"/>
    <property type="molecule type" value="Genomic_DNA"/>
</dbReference>
<dbReference type="AlphaFoldDB" id="A0A4U0TNQ5"/>
<evidence type="ECO:0000313" key="3">
    <source>
        <dbReference type="Proteomes" id="UP000308549"/>
    </source>
</evidence>
<dbReference type="InterPro" id="IPR027417">
    <property type="entry name" value="P-loop_NTPase"/>
</dbReference>
<dbReference type="PANTHER" id="PTHR11566:SF66">
    <property type="entry name" value="INTERFERON-INDUCED GTP-BINDING PROTEIN MX"/>
    <property type="match status" value="1"/>
</dbReference>
<organism evidence="2 3">
    <name type="scientific">Salinomyces thailandicus</name>
    <dbReference type="NCBI Taxonomy" id="706561"/>
    <lineage>
        <taxon>Eukaryota</taxon>
        <taxon>Fungi</taxon>
        <taxon>Dikarya</taxon>
        <taxon>Ascomycota</taxon>
        <taxon>Pezizomycotina</taxon>
        <taxon>Dothideomycetes</taxon>
        <taxon>Dothideomycetidae</taxon>
        <taxon>Mycosphaerellales</taxon>
        <taxon>Teratosphaeriaceae</taxon>
        <taxon>Salinomyces</taxon>
    </lineage>
</organism>
<dbReference type="GO" id="GO:0006897">
    <property type="term" value="P:endocytosis"/>
    <property type="evidence" value="ECO:0007669"/>
    <property type="project" value="TreeGrafter"/>
</dbReference>
<dbReference type="SUPFAM" id="SSF52540">
    <property type="entry name" value="P-loop containing nucleoside triphosphate hydrolases"/>
    <property type="match status" value="1"/>
</dbReference>
<dbReference type="GO" id="GO:0016020">
    <property type="term" value="C:membrane"/>
    <property type="evidence" value="ECO:0007669"/>
    <property type="project" value="TreeGrafter"/>
</dbReference>
<sequence>MEEATNLMGLGDDGSGTSRAFSRDVLSIEIAGPGRPHLTLVDLPDLIHSENKMQSKEDVELIRGLVDDCIKEKRTIIMAVVSAKNDYTNQIILNKCRDVGPKGRRTIGIITKPDFLEPGSDNEAS</sequence>
<gene>
    <name evidence="2" type="ORF">B0A50_07483</name>
</gene>
<feature type="domain" description="Dynamin N-terminal" evidence="1">
    <location>
        <begin position="15"/>
        <end position="112"/>
    </location>
</feature>
<dbReference type="GO" id="GO:0016559">
    <property type="term" value="P:peroxisome fission"/>
    <property type="evidence" value="ECO:0007669"/>
    <property type="project" value="TreeGrafter"/>
</dbReference>
<dbReference type="Proteomes" id="UP000308549">
    <property type="component" value="Unassembled WGS sequence"/>
</dbReference>
<comment type="caution">
    <text evidence="2">The sequence shown here is derived from an EMBL/GenBank/DDBJ whole genome shotgun (WGS) entry which is preliminary data.</text>
</comment>
<dbReference type="GO" id="GO:0000266">
    <property type="term" value="P:mitochondrial fission"/>
    <property type="evidence" value="ECO:0007669"/>
    <property type="project" value="TreeGrafter"/>
</dbReference>
<reference evidence="2 3" key="1">
    <citation type="submission" date="2017-03" db="EMBL/GenBank/DDBJ databases">
        <title>Genomes of endolithic fungi from Antarctica.</title>
        <authorList>
            <person name="Coleine C."/>
            <person name="Masonjones S."/>
            <person name="Stajich J.E."/>
        </authorList>
    </citation>
    <scope>NUCLEOTIDE SEQUENCE [LARGE SCALE GENOMIC DNA]</scope>
    <source>
        <strain evidence="2 3">CCFEE 6315</strain>
    </source>
</reference>
<dbReference type="GO" id="GO:0005739">
    <property type="term" value="C:mitochondrion"/>
    <property type="evidence" value="ECO:0007669"/>
    <property type="project" value="TreeGrafter"/>
</dbReference>
<dbReference type="InterPro" id="IPR045063">
    <property type="entry name" value="Dynamin_N"/>
</dbReference>
<proteinExistence type="predicted"/>
<protein>
    <recommendedName>
        <fullName evidence="1">Dynamin N-terminal domain-containing protein</fullName>
    </recommendedName>
</protein>
<evidence type="ECO:0000259" key="1">
    <source>
        <dbReference type="Pfam" id="PF00350"/>
    </source>
</evidence>